<keyword evidence="1" id="KW-0175">Coiled coil</keyword>
<dbReference type="InterPro" id="IPR006311">
    <property type="entry name" value="TAT_signal"/>
</dbReference>
<dbReference type="PROSITE" id="PS51318">
    <property type="entry name" value="TAT"/>
    <property type="match status" value="1"/>
</dbReference>
<proteinExistence type="predicted"/>
<name>A0A517SQZ6_9BACT</name>
<dbReference type="Pfam" id="PF07586">
    <property type="entry name" value="HXXSHH"/>
    <property type="match status" value="1"/>
</dbReference>
<dbReference type="InterPro" id="IPR019546">
    <property type="entry name" value="TAT_signal_bac_arc"/>
</dbReference>
<evidence type="ECO:0008006" key="4">
    <source>
        <dbReference type="Google" id="ProtNLM"/>
    </source>
</evidence>
<dbReference type="RefSeq" id="WP_145269773.1">
    <property type="nucleotide sequence ID" value="NZ_CP036272.1"/>
</dbReference>
<accession>A0A517SQZ6</accession>
<evidence type="ECO:0000313" key="2">
    <source>
        <dbReference type="EMBL" id="QDT58541.1"/>
    </source>
</evidence>
<dbReference type="NCBIfam" id="TIGR01409">
    <property type="entry name" value="TAT_signal_seq"/>
    <property type="match status" value="1"/>
</dbReference>
<feature type="coiled-coil region" evidence="1">
    <location>
        <begin position="229"/>
        <end position="256"/>
    </location>
</feature>
<keyword evidence="3" id="KW-1185">Reference proteome</keyword>
<gene>
    <name evidence="2" type="ORF">SV7mr_10340</name>
</gene>
<evidence type="ECO:0000313" key="3">
    <source>
        <dbReference type="Proteomes" id="UP000315003"/>
    </source>
</evidence>
<protein>
    <recommendedName>
        <fullName evidence="4">DUF1552 domain-containing protein</fullName>
    </recommendedName>
</protein>
<dbReference type="EMBL" id="CP036272">
    <property type="protein sequence ID" value="QDT58541.1"/>
    <property type="molecule type" value="Genomic_DNA"/>
</dbReference>
<evidence type="ECO:0000256" key="1">
    <source>
        <dbReference type="SAM" id="Coils"/>
    </source>
</evidence>
<dbReference type="Proteomes" id="UP000315003">
    <property type="component" value="Chromosome"/>
</dbReference>
<dbReference type="AlphaFoldDB" id="A0A517SQZ6"/>
<reference evidence="2 3" key="1">
    <citation type="submission" date="2019-02" db="EMBL/GenBank/DDBJ databases">
        <title>Deep-cultivation of Planctomycetes and their phenomic and genomic characterization uncovers novel biology.</title>
        <authorList>
            <person name="Wiegand S."/>
            <person name="Jogler M."/>
            <person name="Boedeker C."/>
            <person name="Pinto D."/>
            <person name="Vollmers J."/>
            <person name="Rivas-Marin E."/>
            <person name="Kohn T."/>
            <person name="Peeters S.H."/>
            <person name="Heuer A."/>
            <person name="Rast P."/>
            <person name="Oberbeckmann S."/>
            <person name="Bunk B."/>
            <person name="Jeske O."/>
            <person name="Meyerdierks A."/>
            <person name="Storesund J.E."/>
            <person name="Kallscheuer N."/>
            <person name="Luecker S."/>
            <person name="Lage O.M."/>
            <person name="Pohl T."/>
            <person name="Merkel B.J."/>
            <person name="Hornburger P."/>
            <person name="Mueller R.-W."/>
            <person name="Bruemmer F."/>
            <person name="Labrenz M."/>
            <person name="Spormann A.M."/>
            <person name="Op den Camp H."/>
            <person name="Overmann J."/>
            <person name="Amann R."/>
            <person name="Jetten M.S.M."/>
            <person name="Mascher T."/>
            <person name="Medema M.H."/>
            <person name="Devos D.P."/>
            <person name="Kaster A.-K."/>
            <person name="Ovreas L."/>
            <person name="Rohde M."/>
            <person name="Galperin M.Y."/>
            <person name="Jogler C."/>
        </authorList>
    </citation>
    <scope>NUCLEOTIDE SEQUENCE [LARGE SCALE GENOMIC DNA]</scope>
    <source>
        <strain evidence="2 3">SV_7m_r</strain>
    </source>
</reference>
<organism evidence="2 3">
    <name type="scientific">Stieleria bergensis</name>
    <dbReference type="NCBI Taxonomy" id="2528025"/>
    <lineage>
        <taxon>Bacteria</taxon>
        <taxon>Pseudomonadati</taxon>
        <taxon>Planctomycetota</taxon>
        <taxon>Planctomycetia</taxon>
        <taxon>Pirellulales</taxon>
        <taxon>Pirellulaceae</taxon>
        <taxon>Stieleria</taxon>
    </lineage>
</organism>
<sequence>MPSSRRLSRRTILKGAGIGGAAAAMSLPLLEAMKNKAVAAAPESGSGKQTPGRVAYLYIPNGVAGGAWQPEAVDQQGNLRKLNPWMQPLEKHRQDITVFRNLWTPRGNGHIAGTATWLTGGGFDGREINAGGTSVDQIAARHFDGQTLLPSLELSVRGEGIFTSSLPRNAISWANATTPAPRDIEPRIVFDRMFRSGQSGLGDPAVVDLVLEHSKSLKRQLGQSDRHRIDEYLQSVHALEQRIKFAEKQKQRAANLPALQNALRRPEAGIPDDHQAYMQSMMDMIVLAFWSDATRVCTFMMDHGQSNRYFNFIDGVQGTWHALSHWKDISGKTEDDDGMTSWNSRDEKRDMYNRVTRWHTEQVAYLLTRLADINEPEGRLLDHSMIVYGSSLADGHEHEARNLPVLLAGGRELSIRQGKQRGQGRASSMSQLHLSILDRLGVPQKRFAEASESMELDS</sequence>
<dbReference type="InterPro" id="IPR011447">
    <property type="entry name" value="DUF1552"/>
</dbReference>
<dbReference type="OrthoDB" id="9146593at2"/>